<evidence type="ECO:0000313" key="2">
    <source>
        <dbReference type="EMBL" id="MFC7140744.1"/>
    </source>
</evidence>
<accession>A0ABD5Y099</accession>
<keyword evidence="1" id="KW-0472">Membrane</keyword>
<feature type="transmembrane region" description="Helical" evidence="1">
    <location>
        <begin position="154"/>
        <end position="173"/>
    </location>
</feature>
<organism evidence="2 3">
    <name type="scientific">Halosimplex aquaticum</name>
    <dbReference type="NCBI Taxonomy" id="3026162"/>
    <lineage>
        <taxon>Archaea</taxon>
        <taxon>Methanobacteriati</taxon>
        <taxon>Methanobacteriota</taxon>
        <taxon>Stenosarchaea group</taxon>
        <taxon>Halobacteria</taxon>
        <taxon>Halobacteriales</taxon>
        <taxon>Haloarculaceae</taxon>
        <taxon>Halosimplex</taxon>
    </lineage>
</organism>
<dbReference type="EMBL" id="JBHTAS010000001">
    <property type="protein sequence ID" value="MFC7140744.1"/>
    <property type="molecule type" value="Genomic_DNA"/>
</dbReference>
<dbReference type="InterPro" id="IPR014470">
    <property type="entry name" value="UCP01500"/>
</dbReference>
<dbReference type="Proteomes" id="UP001596432">
    <property type="component" value="Unassembled WGS sequence"/>
</dbReference>
<dbReference type="PIRSF" id="PIRSF015000">
    <property type="entry name" value="UCP01500"/>
    <property type="match status" value="1"/>
</dbReference>
<feature type="transmembrane region" description="Helical" evidence="1">
    <location>
        <begin position="51"/>
        <end position="68"/>
    </location>
</feature>
<name>A0ABD5Y099_9EURY</name>
<sequence>MVEDGSEPSAAQTDADSRRIDKEEAMASLTGNFYRGEVERTASWRGRLDQTTNWAVVVVGAILTWAFSSGDNPHYVILIGVFGVSAFLVMEATRYREYDVWRNRVRILQTDLYAEMYAPSPDAADWQTRLAQDLRNPEFHLTMREALTHRLRRSYLALLLILLAAWVARVTVFQPSQPWTETASILGVSGVIVATAVGLFYAVVVLVAAVSVRGETVMEFQE</sequence>
<evidence type="ECO:0000313" key="3">
    <source>
        <dbReference type="Proteomes" id="UP001596432"/>
    </source>
</evidence>
<dbReference type="AlphaFoldDB" id="A0ABD5Y099"/>
<feature type="transmembrane region" description="Helical" evidence="1">
    <location>
        <begin position="185"/>
        <end position="212"/>
    </location>
</feature>
<keyword evidence="3" id="KW-1185">Reference proteome</keyword>
<protein>
    <submittedName>
        <fullName evidence="2">DUF2270 domain-containing protein</fullName>
    </submittedName>
</protein>
<dbReference type="Pfam" id="PF10028">
    <property type="entry name" value="DUF2270"/>
    <property type="match status" value="1"/>
</dbReference>
<evidence type="ECO:0000256" key="1">
    <source>
        <dbReference type="SAM" id="Phobius"/>
    </source>
</evidence>
<feature type="transmembrane region" description="Helical" evidence="1">
    <location>
        <begin position="74"/>
        <end position="93"/>
    </location>
</feature>
<dbReference type="RefSeq" id="WP_274321836.1">
    <property type="nucleotide sequence ID" value="NZ_CP118158.1"/>
</dbReference>
<dbReference type="GeneID" id="78821050"/>
<proteinExistence type="predicted"/>
<keyword evidence="1" id="KW-1133">Transmembrane helix</keyword>
<keyword evidence="1" id="KW-0812">Transmembrane</keyword>
<gene>
    <name evidence="2" type="ORF">ACFQMA_13050</name>
</gene>
<reference evidence="2 3" key="1">
    <citation type="journal article" date="2019" name="Int. J. Syst. Evol. Microbiol.">
        <title>The Global Catalogue of Microorganisms (GCM) 10K type strain sequencing project: providing services to taxonomists for standard genome sequencing and annotation.</title>
        <authorList>
            <consortium name="The Broad Institute Genomics Platform"/>
            <consortium name="The Broad Institute Genome Sequencing Center for Infectious Disease"/>
            <person name="Wu L."/>
            <person name="Ma J."/>
        </authorList>
    </citation>
    <scope>NUCLEOTIDE SEQUENCE [LARGE SCALE GENOMIC DNA]</scope>
    <source>
        <strain evidence="2 3">XZYJT29</strain>
    </source>
</reference>
<comment type="caution">
    <text evidence="2">The sequence shown here is derived from an EMBL/GenBank/DDBJ whole genome shotgun (WGS) entry which is preliminary data.</text>
</comment>